<reference evidence="1 2" key="1">
    <citation type="submission" date="2019-11" db="EMBL/GenBank/DDBJ databases">
        <title>Draft genome sequences of five Paenibacillus species of dairy origin.</title>
        <authorList>
            <person name="Olajide A.M."/>
            <person name="Chen S."/>
            <person name="Lapointe G."/>
        </authorList>
    </citation>
    <scope>NUCLEOTIDE SEQUENCE [LARGE SCALE GENOMIC DNA]</scope>
    <source>
        <strain evidence="1 2">3CT49</strain>
    </source>
</reference>
<dbReference type="GeneID" id="77009067"/>
<dbReference type="OrthoDB" id="2634487at2"/>
<dbReference type="EMBL" id="WNZZ01000042">
    <property type="protein sequence ID" value="MUG26394.1"/>
    <property type="molecule type" value="Genomic_DNA"/>
</dbReference>
<sequence>MLFCKIHKYYLGTHPEASYLKELFAPIAGELKIPVVSDLPEGVQVAARSGESGDLPGCC</sequence>
<comment type="caution">
    <text evidence="1">The sequence shown here is derived from an EMBL/GenBank/DDBJ whole genome shotgun (WGS) entry which is preliminary data.</text>
</comment>
<organism evidence="1 2">
    <name type="scientific">Paenibacillus macerans</name>
    <name type="common">Bacillus macerans</name>
    <dbReference type="NCBI Taxonomy" id="44252"/>
    <lineage>
        <taxon>Bacteria</taxon>
        <taxon>Bacillati</taxon>
        <taxon>Bacillota</taxon>
        <taxon>Bacilli</taxon>
        <taxon>Bacillales</taxon>
        <taxon>Paenibacillaceae</taxon>
        <taxon>Paenibacillus</taxon>
    </lineage>
</organism>
<name>A0A6N8F2Y9_PAEMA</name>
<dbReference type="Proteomes" id="UP000442469">
    <property type="component" value="Unassembled WGS sequence"/>
</dbReference>
<gene>
    <name evidence="1" type="ORF">GNQ08_29045</name>
</gene>
<accession>A0A6N8F2Y9</accession>
<dbReference type="AlphaFoldDB" id="A0A6N8F2Y9"/>
<evidence type="ECO:0000313" key="1">
    <source>
        <dbReference type="EMBL" id="MUG26394.1"/>
    </source>
</evidence>
<protein>
    <submittedName>
        <fullName evidence="1">Uncharacterized protein</fullName>
    </submittedName>
</protein>
<proteinExistence type="predicted"/>
<evidence type="ECO:0000313" key="2">
    <source>
        <dbReference type="Proteomes" id="UP000442469"/>
    </source>
</evidence>
<dbReference type="RefSeq" id="WP_036625393.1">
    <property type="nucleotide sequence ID" value="NZ_BGML01000002.1"/>
</dbReference>